<dbReference type="PROSITE" id="PS50010">
    <property type="entry name" value="DH_2"/>
    <property type="match status" value="1"/>
</dbReference>
<dbReference type="SMART" id="SM00233">
    <property type="entry name" value="PH"/>
    <property type="match status" value="1"/>
</dbReference>
<evidence type="ECO:0000256" key="1">
    <source>
        <dbReference type="ARBA" id="ARBA00004161"/>
    </source>
</evidence>
<keyword evidence="3" id="KW-0963">Cytoplasm</keyword>
<evidence type="ECO:0008006" key="15">
    <source>
        <dbReference type="Google" id="ProtNLM"/>
    </source>
</evidence>
<dbReference type="InterPro" id="IPR050958">
    <property type="entry name" value="Cell_Adh-Cytoskel_Orgn"/>
</dbReference>
<dbReference type="CDD" id="cd13325">
    <property type="entry name" value="PH_unc89"/>
    <property type="match status" value="1"/>
</dbReference>
<dbReference type="GO" id="GO:0005085">
    <property type="term" value="F:guanyl-nucleotide exchange factor activity"/>
    <property type="evidence" value="ECO:0007669"/>
    <property type="project" value="InterPro"/>
</dbReference>
<dbReference type="FunFam" id="2.30.29.30:FF:000519">
    <property type="entry name" value="Muscle M-line assembly protein unc-89-like Protein"/>
    <property type="match status" value="1"/>
</dbReference>
<dbReference type="InterPro" id="IPR035899">
    <property type="entry name" value="DBL_dom_sf"/>
</dbReference>
<feature type="region of interest" description="Disordered" evidence="10">
    <location>
        <begin position="1114"/>
        <end position="1169"/>
    </location>
</feature>
<sequence length="2227" mass="248653">EVKFVPGIIIDDRFVPGQVVTTDKGEQFIPGQVVETNDGAKFVPGQIVETRQGPKFVPGQTIETEDGPKFVPGQIVQTKAGPTFIPGQVISTDNEGSRFVPGQVVDTIEGPRFVPGRVIETGDNVTFIPGQVVETSEGLKFIASDLQDNPEGEIQFTVQGFSVTPEELNLLKPHMGSNSIFAPASGEETIDSRMMRQLSEAGMVIGRQVPAEVPVVDVRTVPAMGIACTLCTKLGLDAVTTIKVSQIMATVADLNCNIPIDSESFKKNKHEFKALKAMLHATSSAESEFGAYTAICSVLERILCGKPDEMVGIVDGIHKFVLNSEELAPLRDSKLRTLQELMKGTLNGDVIEKLLVVLGDNDAVSTALRHFSEDNAVFVESIIKKIAATYNDATTNKDAADVLERAIIDTVRDSSELSVRELLQETDSIKLKSLILEAVGLAKALGMKDVASTLLGVISDPDTVNVLASDKMTMDILRRLTVMKQLAEKRPNFKSALGQLQSDPELARSDPMVRELVRVSGALMIVPEEVPLHNSKDIPNSLLQTDNSLAMEDFMLRSQRHGILLIIKHGLQAVVPRDAARAVLTGQVPYTVLDETGIHHFAPLHVFSALHLPPMCTHRFSMYSVQTTDDDANTLTPGTSLSDLRKAMTNPESAISEEGGEIVYTANQDFLANDLDSLTLHRGDQVIVLETGGGDPSKRLKLDPDLDLGVDVGTLLDNSAARHKIAVRPKRKHADPRHKEVAHDERWLVQMCNDPMQQGWVPATILTPHDNSPEETQVHDAKYRREAVIRELVETEEEFGRDIQQVVNFYMKPLDNKSVPLVVRENKELIFGNLRQIAEFHNTVLIEGVKYYANEPRMLGKTFLRLERDFDKHVAYCRDEPLAQDLLIDNIEVRDFFEELSQQLGDDKSLSEHLKLPIQRINDYQLLLKELVKYSNRLGEDTTDLGKALELMLAVPHRANDNKFISNIEGYHGNIHKLGRLLRHDWFCVTDREGKSKERYLFLFKARILVCKVRRISEDRSVFVLKDIIRLPEVEVKDHKDDPRVFELHHKHPGFGGYPFTITAHKDRVKDAWLTEIRQYASDVLALAEHAADDLRLQETEENKNLEPCIGIHIEPATPDQTIPLEPRDTQEPALKRTKKSPRTSPEPPKKPRPSPEITTKDEAISKTKVTEKQDLVSLQESVETESEQKTVLIEETKLSSKRKEEGEEISSIDKKVKVEEEEMDNFSSYSSKRSSSRRVEEFRSITSSSSQEVYIETSSSRHQMSSGISTSRNLHMVEESAMVDGRTVSHSREITGGGDGYTTIQEITSGLDGANDYAIEDVTYKTKESDGHSEKKGSSYIVEEDYSAKKASSITTERKNQYNRSDSVKKPIFLKTIEGMNVEPGHKAVFECEVEDKAKILWLKDNKPLEDKFADRISAVSNNDTKHRLQILGAHQSDSGTYTARATNDEGGIASCTAHLLVEALSDEEKKRRKEANAPYFLVRLHDTELLENTYLRFMVKVKGNPNPEVKFYKNDRLITVANDRIQIMKENADKGFYELVIPDVQEEDAGTYKCIAMNKFGEAECEGTVTVTDDKNLFEGLDEADLLKPGESPHFTWFRDGKPFDPEERFKVLFQDEEDSLALVFQHVKPEDAGLYTCVASTTTGKISCSAELTVQGSVNQLLKAPEKPKIISEVKNQEANIGGSAMLEFKVEGYPAPELTWTKDGQELTAGQKYKMMYEDQESMGLIIKSITTEDAGDYKVEAKNDMGVDTEVIHLTVKSPPKIKRKLMDFSGMAGEDIKLTVEIEGTPKPEVTWYKDGKVITKSNRIKTYDEESSSFTLVVEKSTLDDAGSYSMVATNELSQISEFCKVEIHSPPEFIKTMTKTVETGDGDTVTFLVKVQGDPKPEVKWLHNGTELKADGKHIKISEDGATHTLVVHGINRKDAGKYVCEIKNVHGSKTDESELKVRCSPQFRSKLEDVTAREGDTNIEFTVNVEAFPRPSIKWYHNEVEVTEKTTEFTKIVEGENFKLIVKEASKEMAGKYSCVVTNNLGKDECSATFTVKTKPVFRVGLKDAQVDEGATLTLQLEVEGTPEPTLKWFKDGEEVTGDAHIIITRDRQRVENYSLTCTLVKPSDAGIYEVHATNEMGTTATISTVTVQTKTTSRKEEVYSMEEVPAEEAKQAKEEKEEVKPQKVPDPEPEPEPEVKPEPEPEPEVKPKPEPEVKPEPEPEPEVKPKPEPEVKP</sequence>
<keyword evidence="6" id="KW-0547">Nucleotide-binding</keyword>
<dbReference type="FunFam" id="2.60.40.10:FF:000873">
    <property type="entry name" value="Muscle M-line assembly protein unc-89"/>
    <property type="match status" value="1"/>
</dbReference>
<feature type="domain" description="PH" evidence="11">
    <location>
        <begin position="974"/>
        <end position="1082"/>
    </location>
</feature>
<evidence type="ECO:0000259" key="12">
    <source>
        <dbReference type="PROSITE" id="PS50010"/>
    </source>
</evidence>
<dbReference type="SMART" id="SM00408">
    <property type="entry name" value="IGc2"/>
    <property type="match status" value="8"/>
</dbReference>
<evidence type="ECO:0000313" key="14">
    <source>
        <dbReference type="EMBL" id="JAS20405.1"/>
    </source>
</evidence>
<feature type="compositionally biased region" description="Basic and acidic residues" evidence="10">
    <location>
        <begin position="1126"/>
        <end position="1135"/>
    </location>
</feature>
<evidence type="ECO:0000256" key="4">
    <source>
        <dbReference type="ARBA" id="ARBA00022729"/>
    </source>
</evidence>
<evidence type="ECO:0000256" key="5">
    <source>
        <dbReference type="ARBA" id="ARBA00022737"/>
    </source>
</evidence>
<accession>A0A1B6D4A2</accession>
<dbReference type="FunFam" id="2.60.40.10:FF:000345">
    <property type="entry name" value="Muscle M-line assembly protein unc-89"/>
    <property type="match status" value="1"/>
</dbReference>
<dbReference type="InterPro" id="IPR013783">
    <property type="entry name" value="Ig-like_fold"/>
</dbReference>
<evidence type="ECO:0000256" key="10">
    <source>
        <dbReference type="SAM" id="MobiDB-lite"/>
    </source>
</evidence>
<feature type="compositionally biased region" description="Polar residues" evidence="10">
    <location>
        <begin position="1246"/>
        <end position="1269"/>
    </location>
</feature>
<dbReference type="SUPFAM" id="SSF50044">
    <property type="entry name" value="SH3-domain"/>
    <property type="match status" value="1"/>
</dbReference>
<dbReference type="InterPro" id="IPR011993">
    <property type="entry name" value="PH-like_dom_sf"/>
</dbReference>
<name>A0A1B6D4A2_9HEMI</name>
<feature type="non-terminal residue" evidence="14">
    <location>
        <position position="2227"/>
    </location>
</feature>
<dbReference type="InterPro" id="IPR000219">
    <property type="entry name" value="DH_dom"/>
</dbReference>
<dbReference type="SUPFAM" id="SSF48065">
    <property type="entry name" value="DBL homology domain (DH-domain)"/>
    <property type="match status" value="1"/>
</dbReference>
<keyword evidence="9" id="KW-0393">Immunoglobulin domain</keyword>
<dbReference type="GO" id="GO:0031672">
    <property type="term" value="C:A band"/>
    <property type="evidence" value="ECO:0007669"/>
    <property type="project" value="UniProtKB-SubCell"/>
</dbReference>
<feature type="domain" description="DH" evidence="12">
    <location>
        <begin position="784"/>
        <end position="962"/>
    </location>
</feature>
<dbReference type="InterPro" id="IPR001849">
    <property type="entry name" value="PH_domain"/>
</dbReference>
<comment type="subcellular location">
    <subcellularLocation>
        <location evidence="1">Cytoplasm</location>
        <location evidence="1">Myofibril</location>
        <location evidence="1">Sarcomere</location>
        <location evidence="1">A band</location>
    </subcellularLocation>
</comment>
<evidence type="ECO:0000256" key="6">
    <source>
        <dbReference type="ARBA" id="ARBA00022741"/>
    </source>
</evidence>
<feature type="domain" description="Ig-like" evidence="13">
    <location>
        <begin position="1671"/>
        <end position="1760"/>
    </location>
</feature>
<dbReference type="PROSITE" id="PS50003">
    <property type="entry name" value="PH_DOMAIN"/>
    <property type="match status" value="1"/>
</dbReference>
<dbReference type="Gene3D" id="1.20.900.10">
    <property type="entry name" value="Dbl homology (DH) domain"/>
    <property type="match status" value="1"/>
</dbReference>
<feature type="compositionally biased region" description="Basic and acidic residues" evidence="10">
    <location>
        <begin position="2187"/>
        <end position="2227"/>
    </location>
</feature>
<comment type="similarity">
    <text evidence="2">Belongs to the protein kinase superfamily. CAMK Ser/Thr protein kinase family.</text>
</comment>
<dbReference type="Pfam" id="PF07679">
    <property type="entry name" value="I-set"/>
    <property type="match status" value="8"/>
</dbReference>
<dbReference type="PANTHER" id="PTHR45080:SF8">
    <property type="entry name" value="IG-LIKE DOMAIN-CONTAINING PROTEIN"/>
    <property type="match status" value="1"/>
</dbReference>
<evidence type="ECO:0000259" key="13">
    <source>
        <dbReference type="PROSITE" id="PS50835"/>
    </source>
</evidence>
<dbReference type="GO" id="GO:0040017">
    <property type="term" value="P:positive regulation of locomotion"/>
    <property type="evidence" value="ECO:0007669"/>
    <property type="project" value="UniProtKB-ARBA"/>
</dbReference>
<dbReference type="GO" id="GO:0005886">
    <property type="term" value="C:plasma membrane"/>
    <property type="evidence" value="ECO:0007669"/>
    <property type="project" value="TreeGrafter"/>
</dbReference>
<feature type="compositionally biased region" description="Basic and acidic residues" evidence="10">
    <location>
        <begin position="2161"/>
        <end position="2180"/>
    </location>
</feature>
<proteinExistence type="inferred from homology"/>
<dbReference type="Pfam" id="PF22697">
    <property type="entry name" value="SOS1_NGEF_PH"/>
    <property type="match status" value="1"/>
</dbReference>
<feature type="domain" description="Ig-like" evidence="13">
    <location>
        <begin position="1544"/>
        <end position="1656"/>
    </location>
</feature>
<feature type="compositionally biased region" description="Basic and acidic residues" evidence="10">
    <location>
        <begin position="1159"/>
        <end position="1169"/>
    </location>
</feature>
<evidence type="ECO:0000256" key="2">
    <source>
        <dbReference type="ARBA" id="ARBA00006692"/>
    </source>
</evidence>
<dbReference type="FunFam" id="2.60.40.10:FF:000425">
    <property type="entry name" value="Myosin light chain kinase"/>
    <property type="match status" value="2"/>
</dbReference>
<dbReference type="Pfam" id="PF00621">
    <property type="entry name" value="RhoGEF"/>
    <property type="match status" value="1"/>
</dbReference>
<dbReference type="GO" id="GO:0007156">
    <property type="term" value="P:homophilic cell adhesion via plasma membrane adhesion molecules"/>
    <property type="evidence" value="ECO:0007669"/>
    <property type="project" value="TreeGrafter"/>
</dbReference>
<dbReference type="InterPro" id="IPR007110">
    <property type="entry name" value="Ig-like_dom"/>
</dbReference>
<feature type="region of interest" description="Disordered" evidence="10">
    <location>
        <begin position="2141"/>
        <end position="2227"/>
    </location>
</feature>
<organism evidence="14">
    <name type="scientific">Clastoptera arizonana</name>
    <name type="common">Arizona spittle bug</name>
    <dbReference type="NCBI Taxonomy" id="38151"/>
    <lineage>
        <taxon>Eukaryota</taxon>
        <taxon>Metazoa</taxon>
        <taxon>Ecdysozoa</taxon>
        <taxon>Arthropoda</taxon>
        <taxon>Hexapoda</taxon>
        <taxon>Insecta</taxon>
        <taxon>Pterygota</taxon>
        <taxon>Neoptera</taxon>
        <taxon>Paraneoptera</taxon>
        <taxon>Hemiptera</taxon>
        <taxon>Auchenorrhyncha</taxon>
        <taxon>Cercopoidea</taxon>
        <taxon>Clastopteridae</taxon>
        <taxon>Clastoptera</taxon>
    </lineage>
</organism>
<dbReference type="Gene3D" id="2.30.29.30">
    <property type="entry name" value="Pleckstrin-homology domain (PH domain)/Phosphotyrosine-binding domain (PTB)"/>
    <property type="match status" value="1"/>
</dbReference>
<dbReference type="SUPFAM" id="SSF48726">
    <property type="entry name" value="Immunoglobulin"/>
    <property type="match status" value="8"/>
</dbReference>
<dbReference type="SMART" id="SM00409">
    <property type="entry name" value="IG"/>
    <property type="match status" value="8"/>
</dbReference>
<dbReference type="CDD" id="cd00160">
    <property type="entry name" value="RhoGEF"/>
    <property type="match status" value="1"/>
</dbReference>
<dbReference type="FunFam" id="2.60.40.10:FF:000145">
    <property type="entry name" value="Myosin light chain kinase, smooth muscle"/>
    <property type="match status" value="1"/>
</dbReference>
<feature type="domain" description="Ig-like" evidence="13">
    <location>
        <begin position="2049"/>
        <end position="2140"/>
    </location>
</feature>
<dbReference type="GO" id="GO:0005524">
    <property type="term" value="F:ATP binding"/>
    <property type="evidence" value="ECO:0007669"/>
    <property type="project" value="UniProtKB-KW"/>
</dbReference>
<protein>
    <recommendedName>
        <fullName evidence="15">Muscle M-line assembly protein unc-89</fullName>
    </recommendedName>
</protein>
<feature type="region of interest" description="Disordered" evidence="10">
    <location>
        <begin position="1221"/>
        <end position="1269"/>
    </location>
</feature>
<keyword evidence="7" id="KW-0067">ATP-binding</keyword>
<dbReference type="FunFam" id="2.60.40.10:FF:000107">
    <property type="entry name" value="Myosin, light chain kinase a"/>
    <property type="match status" value="1"/>
</dbReference>
<feature type="domain" description="Ig-like" evidence="13">
    <location>
        <begin position="1372"/>
        <end position="1453"/>
    </location>
</feature>
<dbReference type="FunFam" id="1.20.900.10:FF:000033">
    <property type="entry name" value="Muscle M-line assembly protein unc-89-like Protein"/>
    <property type="match status" value="1"/>
</dbReference>
<dbReference type="GO" id="GO:0045989">
    <property type="term" value="P:positive regulation of striated muscle contraction"/>
    <property type="evidence" value="ECO:0007669"/>
    <property type="project" value="UniProtKB-ARBA"/>
</dbReference>
<dbReference type="SUPFAM" id="SSF50729">
    <property type="entry name" value="PH domain-like"/>
    <property type="match status" value="1"/>
</dbReference>
<dbReference type="InterPro" id="IPR003599">
    <property type="entry name" value="Ig_sub"/>
</dbReference>
<gene>
    <name evidence="14" type="ORF">g.39334</name>
</gene>
<feature type="non-terminal residue" evidence="14">
    <location>
        <position position="1"/>
    </location>
</feature>
<feature type="domain" description="Ig-like" evidence="13">
    <location>
        <begin position="1765"/>
        <end position="1848"/>
    </location>
</feature>
<keyword evidence="5" id="KW-0677">Repeat</keyword>
<evidence type="ECO:0000256" key="9">
    <source>
        <dbReference type="ARBA" id="ARBA00023319"/>
    </source>
</evidence>
<reference evidence="14" key="1">
    <citation type="submission" date="2015-12" db="EMBL/GenBank/DDBJ databases">
        <title>De novo transcriptome assembly of four potential Pierce s Disease insect vectors from Arizona vineyards.</title>
        <authorList>
            <person name="Tassone E.E."/>
        </authorList>
    </citation>
    <scope>NUCLEOTIDE SEQUENCE</scope>
</reference>
<evidence type="ECO:0000259" key="11">
    <source>
        <dbReference type="PROSITE" id="PS50003"/>
    </source>
</evidence>
<dbReference type="GO" id="GO:0060298">
    <property type="term" value="P:positive regulation of sarcomere organization"/>
    <property type="evidence" value="ECO:0007669"/>
    <property type="project" value="UniProtKB-ARBA"/>
</dbReference>
<dbReference type="Gene3D" id="2.60.40.10">
    <property type="entry name" value="Immunoglobulins"/>
    <property type="match status" value="8"/>
</dbReference>
<dbReference type="FunFam" id="2.60.40.10:FF:000080">
    <property type="entry name" value="Myosin light chain kinase, smooth muscle"/>
    <property type="match status" value="1"/>
</dbReference>
<dbReference type="InterPro" id="IPR003598">
    <property type="entry name" value="Ig_sub2"/>
</dbReference>
<feature type="domain" description="Ig-like" evidence="13">
    <location>
        <begin position="1859"/>
        <end position="1949"/>
    </location>
</feature>
<dbReference type="PROSITE" id="PS50835">
    <property type="entry name" value="IG_LIKE"/>
    <property type="match status" value="7"/>
</dbReference>
<keyword evidence="4" id="KW-0732">Signal</keyword>
<feature type="domain" description="Ig-like" evidence="13">
    <location>
        <begin position="1954"/>
        <end position="2044"/>
    </location>
</feature>
<dbReference type="PANTHER" id="PTHR45080">
    <property type="entry name" value="CONTACTIN 5"/>
    <property type="match status" value="1"/>
</dbReference>
<dbReference type="InterPro" id="IPR036179">
    <property type="entry name" value="Ig-like_dom_sf"/>
</dbReference>
<evidence type="ECO:0000256" key="3">
    <source>
        <dbReference type="ARBA" id="ARBA00022490"/>
    </source>
</evidence>
<dbReference type="InterPro" id="IPR013098">
    <property type="entry name" value="Ig_I-set"/>
</dbReference>
<dbReference type="EMBL" id="GEDC01016893">
    <property type="protein sequence ID" value="JAS20405.1"/>
    <property type="molecule type" value="Transcribed_RNA"/>
</dbReference>
<keyword evidence="8" id="KW-1015">Disulfide bond</keyword>
<evidence type="ECO:0000256" key="7">
    <source>
        <dbReference type="ARBA" id="ARBA00022840"/>
    </source>
</evidence>
<evidence type="ECO:0000256" key="8">
    <source>
        <dbReference type="ARBA" id="ARBA00023157"/>
    </source>
</evidence>
<dbReference type="InterPro" id="IPR036028">
    <property type="entry name" value="SH3-like_dom_sf"/>
</dbReference>
<dbReference type="InterPro" id="IPR055251">
    <property type="entry name" value="SOS1_NGEF_PH"/>
</dbReference>
<dbReference type="SMART" id="SM00325">
    <property type="entry name" value="RhoGEF"/>
    <property type="match status" value="1"/>
</dbReference>
<dbReference type="FunFam" id="2.60.40.10:FF:000032">
    <property type="entry name" value="palladin isoform X1"/>
    <property type="match status" value="1"/>
</dbReference>